<dbReference type="AlphaFoldDB" id="A0A4P8ITA0"/>
<evidence type="ECO:0000313" key="1">
    <source>
        <dbReference type="EMBL" id="QCP51347.1"/>
    </source>
</evidence>
<evidence type="ECO:0000313" key="2">
    <source>
        <dbReference type="Proteomes" id="UP000298656"/>
    </source>
</evidence>
<gene>
    <name evidence="1" type="ORF">FAZ95_20645</name>
</gene>
<proteinExistence type="predicted"/>
<dbReference type="EMBL" id="CP040077">
    <property type="protein sequence ID" value="QCP51347.1"/>
    <property type="molecule type" value="Genomic_DNA"/>
</dbReference>
<sequence length="192" mass="22040">MQVEMGFNIKRRAGMIGKSKIFRLLILLAAIAFPIFSRCDELVVQQLSADQIEKGCGLNLYAIEGEKPAIGRPDYSLDLRWSCDEQPVRIIDRYEIEGGSPDVVTVLYRKARDIIVLVKWSSNSRVADTQGDYYRVYAYRYMKKNPVKPFSRNEDIMKRFGEGLEGTLDGKPVHFPYKNADSIRKALDRFGY</sequence>
<dbReference type="Proteomes" id="UP000298656">
    <property type="component" value="Chromosome 1"/>
</dbReference>
<dbReference type="OrthoDB" id="9020159at2"/>
<accession>A0A4P8ITA0</accession>
<dbReference type="RefSeq" id="WP_137334132.1">
    <property type="nucleotide sequence ID" value="NZ_CP040077.1"/>
</dbReference>
<organism evidence="1 2">
    <name type="scientific">Trinickia violacea</name>
    <dbReference type="NCBI Taxonomy" id="2571746"/>
    <lineage>
        <taxon>Bacteria</taxon>
        <taxon>Pseudomonadati</taxon>
        <taxon>Pseudomonadota</taxon>
        <taxon>Betaproteobacteria</taxon>
        <taxon>Burkholderiales</taxon>
        <taxon>Burkholderiaceae</taxon>
        <taxon>Trinickia</taxon>
    </lineage>
</organism>
<protein>
    <submittedName>
        <fullName evidence="1">Uncharacterized protein</fullName>
    </submittedName>
</protein>
<dbReference type="KEGG" id="tvl:FAZ95_20645"/>
<keyword evidence="2" id="KW-1185">Reference proteome</keyword>
<reference evidence="1 2" key="1">
    <citation type="submission" date="2019-05" db="EMBL/GenBank/DDBJ databases">
        <title>Burkholderia sp. DHOD12, isolated from subtropical forest soil.</title>
        <authorList>
            <person name="Gao Z.-H."/>
            <person name="Qiu L.-H."/>
        </authorList>
    </citation>
    <scope>NUCLEOTIDE SEQUENCE [LARGE SCALE GENOMIC DNA]</scope>
    <source>
        <strain evidence="1 2">DHOD12</strain>
    </source>
</reference>
<name>A0A4P8ITA0_9BURK</name>